<evidence type="ECO:0000313" key="1">
    <source>
        <dbReference type="EMBL" id="WAZ91526.1"/>
    </source>
</evidence>
<gene>
    <name evidence="1" type="ORF">O5398_05170</name>
</gene>
<accession>A0AAQ2WXK4</accession>
<proteinExistence type="predicted"/>
<dbReference type="AlphaFoldDB" id="A0AAQ2WXK4"/>
<dbReference type="EMBL" id="CP114639">
    <property type="protein sequence ID" value="WAZ91526.1"/>
    <property type="molecule type" value="Genomic_DNA"/>
</dbReference>
<reference evidence="1" key="1">
    <citation type="submission" date="2022-12" db="EMBL/GenBank/DDBJ databases">
        <title>B. miyamotoi WGS.</title>
        <authorList>
            <person name="Kuleshov K.V."/>
            <person name="Hoornstra D."/>
            <person name="Hovius J.W."/>
            <person name="Platonov A.E."/>
            <person name="Telford S.R. III."/>
        </authorList>
    </citation>
    <scope>NUCLEOTIDE SEQUENCE</scope>
    <source>
        <strain evidence="1">410</strain>
        <plasmid evidence="1">p410-lp72</plasmid>
    </source>
</reference>
<protein>
    <submittedName>
        <fullName evidence="1">Uncharacterized protein</fullName>
    </submittedName>
</protein>
<geneLocation type="plasmid" evidence="1 2">
    <name>p410-lp72</name>
</geneLocation>
<keyword evidence="1" id="KW-0614">Plasmid</keyword>
<dbReference type="RefSeq" id="WP_070401612.1">
    <property type="nucleotide sequence ID" value="NZ_CP017140.1"/>
</dbReference>
<organism evidence="1 2">
    <name type="scientific">Borrelia miyamotoi</name>
    <dbReference type="NCBI Taxonomy" id="47466"/>
    <lineage>
        <taxon>Bacteria</taxon>
        <taxon>Pseudomonadati</taxon>
        <taxon>Spirochaetota</taxon>
        <taxon>Spirochaetia</taxon>
        <taxon>Spirochaetales</taxon>
        <taxon>Borreliaceae</taxon>
        <taxon>Borrelia</taxon>
    </lineage>
</organism>
<evidence type="ECO:0000313" key="2">
    <source>
        <dbReference type="Proteomes" id="UP001164544"/>
    </source>
</evidence>
<dbReference type="Proteomes" id="UP001164544">
    <property type="component" value="Plasmid p410-lp72"/>
</dbReference>
<sequence>MKLDRLKDKTYLSDKQKDLSSVSIFNVNADEHFKLKFLGSDDLLREQIASLLVWPEIVSNSFEAKDTLRDDFIVNFPSIDIDSQVDSLRDISFKQDVNFTKGQADSGEREVFADNLIKDILSNLVSSVMPKFLNLLKLPISNVASNVADTDALGNNSLLNLDISIFHDLNNLISDFLASQSVIPGKSGLEYLDIDSKLKGLGKIKGIQESKYSGIWQGSGVRGKINELTYDDFESKKIEDILTSTGKFDTQVDMNDFIRKTCGFRSLLSKVEPECTREMLFDAVNLAGSLKGRNRYLQDNDSIVSVIYDLFQGNDDNLSSIMNDLESSKGNLSNCDTGLDKNGDSYIGLKQRLKRALLNLDENPDFHLSSSLGDTTHSDSISSNLGVVSAMRDNNMYIILEEIREFLSWARSVNFERSIVEPLGTYFIKMENIFADLTDTLMYIVQGASLQNNMKDYKMGNESSRMP</sequence>
<name>A0AAQ2WXK4_9SPIR</name>